<gene>
    <name evidence="2" type="ORF">RCG21_26675</name>
</gene>
<dbReference type="Proteomes" id="UP001178888">
    <property type="component" value="Unassembled WGS sequence"/>
</dbReference>
<evidence type="ECO:0000313" key="2">
    <source>
        <dbReference type="EMBL" id="MDQ6599885.1"/>
    </source>
</evidence>
<dbReference type="InterPro" id="IPR010718">
    <property type="entry name" value="DUF1294"/>
</dbReference>
<evidence type="ECO:0000313" key="3">
    <source>
        <dbReference type="Proteomes" id="UP001178888"/>
    </source>
</evidence>
<dbReference type="AlphaFoldDB" id="A0AA90R5R9"/>
<evidence type="ECO:0000256" key="1">
    <source>
        <dbReference type="SAM" id="Phobius"/>
    </source>
</evidence>
<dbReference type="EMBL" id="JAVGVR010000001">
    <property type="protein sequence ID" value="MDQ6599885.1"/>
    <property type="molecule type" value="Genomic_DNA"/>
</dbReference>
<dbReference type="PIRSF" id="PIRSF002599">
    <property type="entry name" value="Cold_shock_A"/>
    <property type="match status" value="1"/>
</dbReference>
<dbReference type="GO" id="GO:0003676">
    <property type="term" value="F:nucleic acid binding"/>
    <property type="evidence" value="ECO:0007669"/>
    <property type="project" value="InterPro"/>
</dbReference>
<keyword evidence="3" id="KW-1185">Reference proteome</keyword>
<feature type="transmembrane region" description="Helical" evidence="1">
    <location>
        <begin position="6"/>
        <end position="24"/>
    </location>
</feature>
<organism evidence="2 3">
    <name type="scientific">Bacillus salipaludis</name>
    <dbReference type="NCBI Taxonomy" id="2547811"/>
    <lineage>
        <taxon>Bacteria</taxon>
        <taxon>Bacillati</taxon>
        <taxon>Bacillota</taxon>
        <taxon>Bacilli</taxon>
        <taxon>Bacillales</taxon>
        <taxon>Bacillaceae</taxon>
        <taxon>Bacillus</taxon>
    </lineage>
</organism>
<comment type="caution">
    <text evidence="2">The sequence shown here is derived from an EMBL/GenBank/DDBJ whole genome shotgun (WGS) entry which is preliminary data.</text>
</comment>
<accession>A0AA90R5R9</accession>
<dbReference type="InterPro" id="IPR012156">
    <property type="entry name" value="Cold_shock_CspA"/>
</dbReference>
<keyword evidence="1" id="KW-1133">Transmembrane helix</keyword>
<reference evidence="2" key="1">
    <citation type="submission" date="2023-08" db="EMBL/GenBank/DDBJ databases">
        <title>Nitrogen cycling bacteria in agricultural field soils.</title>
        <authorList>
            <person name="Jang J."/>
        </authorList>
    </citation>
    <scope>NUCLEOTIDE SEQUENCE</scope>
    <source>
        <strain evidence="2">PS3-36</strain>
    </source>
</reference>
<protein>
    <submittedName>
        <fullName evidence="2">DUF1294 domain-containing protein</fullName>
    </submittedName>
</protein>
<feature type="transmembrane region" description="Helical" evidence="1">
    <location>
        <begin position="71"/>
        <end position="89"/>
    </location>
</feature>
<proteinExistence type="predicted"/>
<name>A0AA90R5R9_9BACI</name>
<keyword evidence="1" id="KW-0472">Membrane</keyword>
<feature type="transmembrane region" description="Helical" evidence="1">
    <location>
        <begin position="40"/>
        <end position="59"/>
    </location>
</feature>
<sequence length="91" mass="10704">MEGKTILILAYIVMNFTGLIIMWEDKQRAIHHKYRIQEKTLWLVALFGGAVGATMGMQLYRHKTKHVQFKIGFPLLAVIEFILMLYLFLKY</sequence>
<keyword evidence="1" id="KW-0812">Transmembrane</keyword>
<dbReference type="Pfam" id="PF06961">
    <property type="entry name" value="DUF1294"/>
    <property type="match status" value="1"/>
</dbReference>
<dbReference type="RefSeq" id="WP_235824790.1">
    <property type="nucleotide sequence ID" value="NZ_JAVGVR010000001.1"/>
</dbReference>